<evidence type="ECO:0000313" key="4">
    <source>
        <dbReference type="Proteomes" id="UP001608902"/>
    </source>
</evidence>
<name>A0ABD6EF00_9BILA</name>
<reference evidence="3 4" key="1">
    <citation type="submission" date="2024-08" db="EMBL/GenBank/DDBJ databases">
        <title>Gnathostoma spinigerum genome.</title>
        <authorList>
            <person name="Gonzalez-Bertolin B."/>
            <person name="Monzon S."/>
            <person name="Zaballos A."/>
            <person name="Jimenez P."/>
            <person name="Dekumyoy P."/>
            <person name="Varona S."/>
            <person name="Cuesta I."/>
            <person name="Sumanam S."/>
            <person name="Adisakwattana P."/>
            <person name="Gasser R.B."/>
            <person name="Hernandez-Gonzalez A."/>
            <person name="Young N.D."/>
            <person name="Perteguer M.J."/>
        </authorList>
    </citation>
    <scope>NUCLEOTIDE SEQUENCE [LARGE SCALE GENOMIC DNA]</scope>
    <source>
        <strain evidence="3">AL3</strain>
        <tissue evidence="3">Liver</tissue>
    </source>
</reference>
<sequence>MFPLIFLFRLFIATYCESSSFLPVQISAPNVIPKKISHETSEYLEAICGRPPPFVRQKNGSSQDYPWAVSVMVKGRNKLGGVIISPYHILTAAHPFIKSNTLFGDTPCNNQSRYRTISELQERVVVYGGKCIRGKHKTLPNHTLCDKSDVAHNSIRLVLVDGGFLQNNCRKGHDWAVIEVRNPIRFGTFTRPICLPEISQAIQRKLMVFGWGRKNVFFEADPYIREIPMLHDAFCSPPWSDKMPTDVDDYICTVAVSPTDYTTPRTCYGDSGSGMEQRDKTGKATLIGITSFGSKGCPPNELARFTRVDRYLEPICAFTGVCYTVYNHYLLMNNIGHH</sequence>
<dbReference type="Gene3D" id="2.40.10.10">
    <property type="entry name" value="Trypsin-like serine proteases"/>
    <property type="match status" value="1"/>
</dbReference>
<keyword evidence="4" id="KW-1185">Reference proteome</keyword>
<dbReference type="InterPro" id="IPR043504">
    <property type="entry name" value="Peptidase_S1_PA_chymotrypsin"/>
</dbReference>
<gene>
    <name evidence="3" type="ORF">AB6A40_002695</name>
</gene>
<dbReference type="PANTHER" id="PTHR24260">
    <property type="match status" value="1"/>
</dbReference>
<evidence type="ECO:0000256" key="1">
    <source>
        <dbReference type="SAM" id="SignalP"/>
    </source>
</evidence>
<evidence type="ECO:0000259" key="2">
    <source>
        <dbReference type="PROSITE" id="PS50240"/>
    </source>
</evidence>
<dbReference type="InterPro" id="IPR009003">
    <property type="entry name" value="Peptidase_S1_PA"/>
</dbReference>
<dbReference type="AlphaFoldDB" id="A0ABD6EF00"/>
<feature type="chain" id="PRO_5044859234" description="Peptidase S1 domain-containing protein" evidence="1">
    <location>
        <begin position="19"/>
        <end position="338"/>
    </location>
</feature>
<proteinExistence type="predicted"/>
<evidence type="ECO:0000313" key="3">
    <source>
        <dbReference type="EMBL" id="MFH4975986.1"/>
    </source>
</evidence>
<dbReference type="SUPFAM" id="SSF50494">
    <property type="entry name" value="Trypsin-like serine proteases"/>
    <property type="match status" value="1"/>
</dbReference>
<feature type="signal peptide" evidence="1">
    <location>
        <begin position="1"/>
        <end position="18"/>
    </location>
</feature>
<comment type="caution">
    <text evidence="3">The sequence shown here is derived from an EMBL/GenBank/DDBJ whole genome shotgun (WGS) entry which is preliminary data.</text>
</comment>
<dbReference type="InterPro" id="IPR001254">
    <property type="entry name" value="Trypsin_dom"/>
</dbReference>
<accession>A0ABD6EF00</accession>
<dbReference type="EMBL" id="JBGFUD010001237">
    <property type="protein sequence ID" value="MFH4975986.1"/>
    <property type="molecule type" value="Genomic_DNA"/>
</dbReference>
<organism evidence="3 4">
    <name type="scientific">Gnathostoma spinigerum</name>
    <dbReference type="NCBI Taxonomy" id="75299"/>
    <lineage>
        <taxon>Eukaryota</taxon>
        <taxon>Metazoa</taxon>
        <taxon>Ecdysozoa</taxon>
        <taxon>Nematoda</taxon>
        <taxon>Chromadorea</taxon>
        <taxon>Rhabditida</taxon>
        <taxon>Spirurina</taxon>
        <taxon>Gnathostomatomorpha</taxon>
        <taxon>Gnathostomatoidea</taxon>
        <taxon>Gnathostomatidae</taxon>
        <taxon>Gnathostoma</taxon>
    </lineage>
</organism>
<dbReference type="SMART" id="SM00020">
    <property type="entry name" value="Tryp_SPc"/>
    <property type="match status" value="1"/>
</dbReference>
<protein>
    <recommendedName>
        <fullName evidence="2">Peptidase S1 domain-containing protein</fullName>
    </recommendedName>
</protein>
<dbReference type="Pfam" id="PF00089">
    <property type="entry name" value="Trypsin"/>
    <property type="match status" value="1"/>
</dbReference>
<dbReference type="InterPro" id="IPR051333">
    <property type="entry name" value="CLIP_Serine_Protease"/>
</dbReference>
<keyword evidence="1" id="KW-0732">Signal</keyword>
<dbReference type="PANTHER" id="PTHR24260:SF106">
    <property type="entry name" value="PEPTIDASE S1 DOMAIN-CONTAINING PROTEIN"/>
    <property type="match status" value="1"/>
</dbReference>
<feature type="domain" description="Peptidase S1" evidence="2">
    <location>
        <begin position="46"/>
        <end position="320"/>
    </location>
</feature>
<dbReference type="PROSITE" id="PS50240">
    <property type="entry name" value="TRYPSIN_DOM"/>
    <property type="match status" value="1"/>
</dbReference>
<dbReference type="Proteomes" id="UP001608902">
    <property type="component" value="Unassembled WGS sequence"/>
</dbReference>